<feature type="transmembrane region" description="Helical" evidence="6">
    <location>
        <begin position="182"/>
        <end position="201"/>
    </location>
</feature>
<keyword evidence="3 6" id="KW-0812">Transmembrane</keyword>
<keyword evidence="9" id="KW-1185">Reference proteome</keyword>
<dbReference type="InterPro" id="IPR051461">
    <property type="entry name" value="UPF0750_membrane"/>
</dbReference>
<evidence type="ECO:0000259" key="7">
    <source>
        <dbReference type="Pfam" id="PF10035"/>
    </source>
</evidence>
<feature type="transmembrane region" description="Helical" evidence="6">
    <location>
        <begin position="89"/>
        <end position="111"/>
    </location>
</feature>
<evidence type="ECO:0000256" key="1">
    <source>
        <dbReference type="ARBA" id="ARBA00004651"/>
    </source>
</evidence>
<reference evidence="9" key="1">
    <citation type="submission" date="2009-12" db="EMBL/GenBank/DDBJ databases">
        <title>Sequence of Clostridiales genomosp. BVAB3 str. UPII9-5.</title>
        <authorList>
            <person name="Madupu R."/>
            <person name="Durkin A.S."/>
            <person name="Torralba M."/>
            <person name="Methe B."/>
            <person name="Sutton G.G."/>
            <person name="Strausberg R.L."/>
            <person name="Nelson K.E."/>
        </authorList>
    </citation>
    <scope>NUCLEOTIDE SEQUENCE [LARGE SCALE GENOMIC DNA]</scope>
    <source>
        <strain evidence="9">W1219</strain>
    </source>
</reference>
<keyword evidence="4 6" id="KW-1133">Transmembrane helix</keyword>
<evidence type="ECO:0000256" key="3">
    <source>
        <dbReference type="ARBA" id="ARBA00022692"/>
    </source>
</evidence>
<dbReference type="OrthoDB" id="9779786at2"/>
<comment type="caution">
    <text evidence="8">The sequence shown here is derived from an EMBL/GenBank/DDBJ whole genome shotgun (WGS) entry which is preliminary data.</text>
</comment>
<dbReference type="EMBL" id="ADFR01000014">
    <property type="protein sequence ID" value="EFC05411.1"/>
    <property type="molecule type" value="Genomic_DNA"/>
</dbReference>
<evidence type="ECO:0000313" key="9">
    <source>
        <dbReference type="Proteomes" id="UP000005017"/>
    </source>
</evidence>
<dbReference type="Gene3D" id="3.30.70.120">
    <property type="match status" value="1"/>
</dbReference>
<organism evidence="8 9">
    <name type="scientific">Bulleidia extructa W1219</name>
    <dbReference type="NCBI Taxonomy" id="679192"/>
    <lineage>
        <taxon>Bacteria</taxon>
        <taxon>Bacillati</taxon>
        <taxon>Bacillota</taxon>
        <taxon>Erysipelotrichia</taxon>
        <taxon>Erysipelotrichales</taxon>
        <taxon>Erysipelotrichaceae</taxon>
        <taxon>Bulleidia</taxon>
    </lineage>
</organism>
<evidence type="ECO:0000256" key="5">
    <source>
        <dbReference type="ARBA" id="ARBA00023136"/>
    </source>
</evidence>
<dbReference type="PIRSF" id="PIRSF006483">
    <property type="entry name" value="Membrane_protein_YitT"/>
    <property type="match status" value="1"/>
</dbReference>
<feature type="transmembrane region" description="Helical" evidence="6">
    <location>
        <begin position="117"/>
        <end position="138"/>
    </location>
</feature>
<dbReference type="PANTHER" id="PTHR33545:SF5">
    <property type="entry name" value="UPF0750 MEMBRANE PROTEIN YITT"/>
    <property type="match status" value="1"/>
</dbReference>
<name>D2MPV8_9FIRM</name>
<dbReference type="PANTHER" id="PTHR33545">
    <property type="entry name" value="UPF0750 MEMBRANE PROTEIN YITT-RELATED"/>
    <property type="match status" value="1"/>
</dbReference>
<dbReference type="eggNOG" id="COG1284">
    <property type="taxonomic scope" value="Bacteria"/>
</dbReference>
<dbReference type="Pfam" id="PF02588">
    <property type="entry name" value="YitT_membrane"/>
    <property type="match status" value="1"/>
</dbReference>
<comment type="subcellular location">
    <subcellularLocation>
        <location evidence="1">Cell membrane</location>
        <topology evidence="1">Multi-pass membrane protein</topology>
    </subcellularLocation>
</comment>
<dbReference type="Pfam" id="PF10035">
    <property type="entry name" value="DUF2179"/>
    <property type="match status" value="1"/>
</dbReference>
<keyword evidence="5 6" id="KW-0472">Membrane</keyword>
<dbReference type="InterPro" id="IPR015867">
    <property type="entry name" value="N-reg_PII/ATP_PRibTrfase_C"/>
</dbReference>
<accession>D2MPV8</accession>
<feature type="domain" description="DUF2179" evidence="7">
    <location>
        <begin position="229"/>
        <end position="283"/>
    </location>
</feature>
<feature type="transmembrane region" description="Helical" evidence="6">
    <location>
        <begin position="159"/>
        <end position="176"/>
    </location>
</feature>
<proteinExistence type="predicted"/>
<keyword evidence="2" id="KW-1003">Cell membrane</keyword>
<sequence length="291" mass="33077">MLKTLNVHFVKKDIRNILMIIVSSFLYAYGLQTFVKWGNLYPSGFAGISRLVIQIIHDMAGVEIPFALVYFGLNIFVTILVWKRIGHKFILFSFLWYSLASFFTAFMNFNVITNDQLLIAVFGGILNGISIGLALNANASSGGTDFIAIDLSARLNRPTWNYILFINALVLSIAGIRSGWSLALYSIIFQFASTQVVNAMYSRYKLSRMEIITDYPEDVSQRIFRLYRHGITQIQVLGVYKHRRHSLLMLTVNQSQVANIVKAVKKVDPMAFVTVYEVEKVIGNFYQQPVE</sequence>
<dbReference type="STRING" id="679192.HMPREF9013_0347"/>
<evidence type="ECO:0000313" key="8">
    <source>
        <dbReference type="EMBL" id="EFC05411.1"/>
    </source>
</evidence>
<evidence type="ECO:0000256" key="6">
    <source>
        <dbReference type="SAM" id="Phobius"/>
    </source>
</evidence>
<gene>
    <name evidence="8" type="ORF">HMPREF9013_0347</name>
</gene>
<evidence type="ECO:0000256" key="4">
    <source>
        <dbReference type="ARBA" id="ARBA00022989"/>
    </source>
</evidence>
<evidence type="ECO:0000256" key="2">
    <source>
        <dbReference type="ARBA" id="ARBA00022475"/>
    </source>
</evidence>
<dbReference type="Proteomes" id="UP000005017">
    <property type="component" value="Unassembled WGS sequence"/>
</dbReference>
<dbReference type="AlphaFoldDB" id="D2MPV8"/>
<feature type="transmembrane region" description="Helical" evidence="6">
    <location>
        <begin position="64"/>
        <end position="82"/>
    </location>
</feature>
<feature type="transmembrane region" description="Helical" evidence="6">
    <location>
        <begin position="16"/>
        <end position="35"/>
    </location>
</feature>
<dbReference type="GO" id="GO:0005886">
    <property type="term" value="C:plasma membrane"/>
    <property type="evidence" value="ECO:0007669"/>
    <property type="project" value="UniProtKB-SubCell"/>
</dbReference>
<dbReference type="InterPro" id="IPR019264">
    <property type="entry name" value="DUF2179"/>
</dbReference>
<protein>
    <recommendedName>
        <fullName evidence="7">DUF2179 domain-containing protein</fullName>
    </recommendedName>
</protein>
<dbReference type="InterPro" id="IPR003740">
    <property type="entry name" value="YitT"/>
</dbReference>